<sequence length="242" mass="27652">MPDASTAAQFVERLEAHRSPDELAKIQRYFKTGEGEYGAGDVFMGVRMGQVFTLAKEFVDMPPNEIEILLESPIHEVRAGGLSIMDKQARRRSTPAGRRKELFDLYLRRIDRINNWDLVDLGCPFVVGGYLRDKPRNILYRLAGSSNVWERRTAMVSTSYFIREGDVADTYAIAELLLNDDHDMVHKATGGWLREAGRKDPGKLRAFLDNHAATMPRTMLRYAIEHLDSETRSHYLHMKHDG</sequence>
<evidence type="ECO:0000313" key="1">
    <source>
        <dbReference type="EMBL" id="CAA9554823.1"/>
    </source>
</evidence>
<name>A0A6J4UMM5_9BACT</name>
<dbReference type="InterPro" id="IPR016024">
    <property type="entry name" value="ARM-type_fold"/>
</dbReference>
<dbReference type="Gene3D" id="1.25.10.90">
    <property type="match status" value="1"/>
</dbReference>
<dbReference type="AlphaFoldDB" id="A0A6J4UMM5"/>
<protein>
    <submittedName>
        <fullName evidence="1">DNA alkylation repair enzyme</fullName>
    </submittedName>
</protein>
<dbReference type="InterPro" id="IPR014825">
    <property type="entry name" value="DNA_alkylation"/>
</dbReference>
<dbReference type="PANTHER" id="PTHR34070:SF1">
    <property type="entry name" value="DNA ALKYLATION REPAIR PROTEIN"/>
    <property type="match status" value="1"/>
</dbReference>
<dbReference type="SUPFAM" id="SSF48371">
    <property type="entry name" value="ARM repeat"/>
    <property type="match status" value="1"/>
</dbReference>
<dbReference type="CDD" id="cd06561">
    <property type="entry name" value="AlkD_like"/>
    <property type="match status" value="1"/>
</dbReference>
<dbReference type="Pfam" id="PF08713">
    <property type="entry name" value="DNA_alkylation"/>
    <property type="match status" value="1"/>
</dbReference>
<proteinExistence type="predicted"/>
<organism evidence="1">
    <name type="scientific">uncultured Thermomicrobiales bacterium</name>
    <dbReference type="NCBI Taxonomy" id="1645740"/>
    <lineage>
        <taxon>Bacteria</taxon>
        <taxon>Pseudomonadati</taxon>
        <taxon>Thermomicrobiota</taxon>
        <taxon>Thermomicrobia</taxon>
        <taxon>Thermomicrobiales</taxon>
        <taxon>environmental samples</taxon>
    </lineage>
</organism>
<accession>A0A6J4UMM5</accession>
<gene>
    <name evidence="1" type="ORF">AVDCRST_MAG43-1366</name>
</gene>
<dbReference type="EMBL" id="CADCWI010000072">
    <property type="protein sequence ID" value="CAA9554823.1"/>
    <property type="molecule type" value="Genomic_DNA"/>
</dbReference>
<reference evidence="1" key="1">
    <citation type="submission" date="2020-02" db="EMBL/GenBank/DDBJ databases">
        <authorList>
            <person name="Meier V. D."/>
        </authorList>
    </citation>
    <scope>NUCLEOTIDE SEQUENCE</scope>
    <source>
        <strain evidence="1">AVDCRST_MAG43</strain>
    </source>
</reference>
<dbReference type="PANTHER" id="PTHR34070">
    <property type="entry name" value="ARMADILLO-TYPE FOLD"/>
    <property type="match status" value="1"/>
</dbReference>